<evidence type="ECO:0000313" key="2">
    <source>
        <dbReference type="EMBL" id="ORX46268.1"/>
    </source>
</evidence>
<dbReference type="Gene3D" id="3.30.870.10">
    <property type="entry name" value="Endonuclease Chain A"/>
    <property type="match status" value="1"/>
</dbReference>
<protein>
    <submittedName>
        <fullName evidence="2">Uncharacterized protein</fullName>
    </submittedName>
</protein>
<comment type="caution">
    <text evidence="2">The sequence shown here is derived from an EMBL/GenBank/DDBJ whole genome shotgun (WGS) entry which is preliminary data.</text>
</comment>
<accession>A0A1X2G6D7</accession>
<dbReference type="AlphaFoldDB" id="A0A1X2G6D7"/>
<organism evidence="2 3">
    <name type="scientific">Hesseltinella vesiculosa</name>
    <dbReference type="NCBI Taxonomy" id="101127"/>
    <lineage>
        <taxon>Eukaryota</taxon>
        <taxon>Fungi</taxon>
        <taxon>Fungi incertae sedis</taxon>
        <taxon>Mucoromycota</taxon>
        <taxon>Mucoromycotina</taxon>
        <taxon>Mucoromycetes</taxon>
        <taxon>Mucorales</taxon>
        <taxon>Cunninghamellaceae</taxon>
        <taxon>Hesseltinella</taxon>
    </lineage>
</organism>
<name>A0A1X2G6D7_9FUNG</name>
<gene>
    <name evidence="2" type="ORF">DM01DRAFT_1377691</name>
</gene>
<keyword evidence="3" id="KW-1185">Reference proteome</keyword>
<dbReference type="OrthoDB" id="47785at2759"/>
<reference evidence="2 3" key="1">
    <citation type="submission" date="2016-07" db="EMBL/GenBank/DDBJ databases">
        <title>Pervasive Adenine N6-methylation of Active Genes in Fungi.</title>
        <authorList>
            <consortium name="DOE Joint Genome Institute"/>
            <person name="Mondo S.J."/>
            <person name="Dannebaum R.O."/>
            <person name="Kuo R.C."/>
            <person name="Labutti K."/>
            <person name="Haridas S."/>
            <person name="Kuo A."/>
            <person name="Salamov A."/>
            <person name="Ahrendt S.R."/>
            <person name="Lipzen A."/>
            <person name="Sullivan W."/>
            <person name="Andreopoulos W.B."/>
            <person name="Clum A."/>
            <person name="Lindquist E."/>
            <person name="Daum C."/>
            <person name="Ramamoorthy G.K."/>
            <person name="Gryganskyi A."/>
            <person name="Culley D."/>
            <person name="Magnuson J.K."/>
            <person name="James T.Y."/>
            <person name="O'Malley M.A."/>
            <person name="Stajich J.E."/>
            <person name="Spatafora J.W."/>
            <person name="Visel A."/>
            <person name="Grigoriev I.V."/>
        </authorList>
    </citation>
    <scope>NUCLEOTIDE SEQUENCE [LARGE SCALE GENOMIC DNA]</scope>
    <source>
        <strain evidence="2 3">NRRL 3301</strain>
    </source>
</reference>
<evidence type="ECO:0000256" key="1">
    <source>
        <dbReference type="SAM" id="MobiDB-lite"/>
    </source>
</evidence>
<evidence type="ECO:0000313" key="3">
    <source>
        <dbReference type="Proteomes" id="UP000242146"/>
    </source>
</evidence>
<dbReference type="Proteomes" id="UP000242146">
    <property type="component" value="Unassembled WGS sequence"/>
</dbReference>
<sequence>MLQMELPHTSSSSAPATESVASSRKRLRPQDPVASHLSSTSKNQRMHDQFWAGVIKLTHVRGFVGPTFIKSRLKRALLTAFVYSVDFINEQFPSDISLVLVVFIQDFPERPSTDPPCGINDLPQFARDIADLLDRMQAKVKIVASVSGVFEGDDDDKKFGHPRLATAIEQIGAADPLCPPRVAMQDNPAMRKMFKRPTSLTPINIAFPTCKRLNVASLALREHWAKPTFSKSVMCDAISHHSGTLIHTKYIIATLKESKTPTSSTDQVILGWIYIGSHTATAATWGRLTLSKKKLPKLTMRCQLNSCQI</sequence>
<feature type="region of interest" description="Disordered" evidence="1">
    <location>
        <begin position="1"/>
        <end position="41"/>
    </location>
</feature>
<dbReference type="STRING" id="101127.A0A1X2G6D7"/>
<proteinExistence type="predicted"/>
<dbReference type="EMBL" id="MCGT01000038">
    <property type="protein sequence ID" value="ORX46268.1"/>
    <property type="molecule type" value="Genomic_DNA"/>
</dbReference>
<dbReference type="SUPFAM" id="SSF56024">
    <property type="entry name" value="Phospholipase D/nuclease"/>
    <property type="match status" value="1"/>
</dbReference>
<feature type="compositionally biased region" description="Polar residues" evidence="1">
    <location>
        <begin position="8"/>
        <end position="22"/>
    </location>
</feature>